<keyword evidence="3" id="KW-1185">Reference proteome</keyword>
<accession>A0A7J8R0D5</accession>
<evidence type="ECO:0000313" key="2">
    <source>
        <dbReference type="EMBL" id="MBA0607000.1"/>
    </source>
</evidence>
<evidence type="ECO:0000259" key="1">
    <source>
        <dbReference type="Pfam" id="PF14111"/>
    </source>
</evidence>
<feature type="domain" description="DUF4283" evidence="1">
    <location>
        <begin position="17"/>
        <end position="97"/>
    </location>
</feature>
<protein>
    <recommendedName>
        <fullName evidence="1">DUF4283 domain-containing protein</fullName>
    </recommendedName>
</protein>
<gene>
    <name evidence="2" type="ORF">Godav_019368</name>
</gene>
<sequence>MDDEEILEGQSIDEEEDEEYELCLVGKVLTKSVVHFPSMRRTLAEVWHPVGGISITDLGEKRILFRFYHEIDINRGILWFFNRHLVLLHRLEKGERPFQGMARQLEKFILYDAGSITRGIKKILRMRVKLEVRKPLKR</sequence>
<organism evidence="2 3">
    <name type="scientific">Gossypium davidsonii</name>
    <name type="common">Davidson's cotton</name>
    <name type="synonym">Gossypium klotzschianum subsp. davidsonii</name>
    <dbReference type="NCBI Taxonomy" id="34287"/>
    <lineage>
        <taxon>Eukaryota</taxon>
        <taxon>Viridiplantae</taxon>
        <taxon>Streptophyta</taxon>
        <taxon>Embryophyta</taxon>
        <taxon>Tracheophyta</taxon>
        <taxon>Spermatophyta</taxon>
        <taxon>Magnoliopsida</taxon>
        <taxon>eudicotyledons</taxon>
        <taxon>Gunneridae</taxon>
        <taxon>Pentapetalae</taxon>
        <taxon>rosids</taxon>
        <taxon>malvids</taxon>
        <taxon>Malvales</taxon>
        <taxon>Malvaceae</taxon>
        <taxon>Malvoideae</taxon>
        <taxon>Gossypium</taxon>
    </lineage>
</organism>
<dbReference type="InterPro" id="IPR025558">
    <property type="entry name" value="DUF4283"/>
</dbReference>
<dbReference type="Proteomes" id="UP000593561">
    <property type="component" value="Unassembled WGS sequence"/>
</dbReference>
<evidence type="ECO:0000313" key="3">
    <source>
        <dbReference type="Proteomes" id="UP000593561"/>
    </source>
</evidence>
<dbReference type="AlphaFoldDB" id="A0A7J8R0D5"/>
<dbReference type="EMBL" id="JABFAC010000002">
    <property type="protein sequence ID" value="MBA0607000.1"/>
    <property type="molecule type" value="Genomic_DNA"/>
</dbReference>
<name>A0A7J8R0D5_GOSDV</name>
<reference evidence="2 3" key="1">
    <citation type="journal article" date="2019" name="Genome Biol. Evol.">
        <title>Insights into the evolution of the New World diploid cottons (Gossypium, subgenus Houzingenia) based on genome sequencing.</title>
        <authorList>
            <person name="Grover C.E."/>
            <person name="Arick M.A. 2nd"/>
            <person name="Thrash A."/>
            <person name="Conover J.L."/>
            <person name="Sanders W.S."/>
            <person name="Peterson D.G."/>
            <person name="Frelichowski J.E."/>
            <person name="Scheffler J.A."/>
            <person name="Scheffler B.E."/>
            <person name="Wendel J.F."/>
        </authorList>
    </citation>
    <scope>NUCLEOTIDE SEQUENCE [LARGE SCALE GENOMIC DNA]</scope>
    <source>
        <strain evidence="2">27</strain>
        <tissue evidence="2">Leaf</tissue>
    </source>
</reference>
<dbReference type="Pfam" id="PF14111">
    <property type="entry name" value="DUF4283"/>
    <property type="match status" value="1"/>
</dbReference>
<proteinExistence type="predicted"/>
<comment type="caution">
    <text evidence="2">The sequence shown here is derived from an EMBL/GenBank/DDBJ whole genome shotgun (WGS) entry which is preliminary data.</text>
</comment>